<keyword evidence="1" id="KW-0732">Signal</keyword>
<feature type="chain" id="PRO_5041940509" evidence="1">
    <location>
        <begin position="22"/>
        <end position="123"/>
    </location>
</feature>
<gene>
    <name evidence="2" type="ORF">NEMBOFW57_009455</name>
</gene>
<evidence type="ECO:0000313" key="2">
    <source>
        <dbReference type="EMBL" id="KAG7284840.1"/>
    </source>
</evidence>
<dbReference type="Proteomes" id="UP001197093">
    <property type="component" value="Unassembled WGS sequence"/>
</dbReference>
<comment type="caution">
    <text evidence="2">The sequence shown here is derived from an EMBL/GenBank/DDBJ whole genome shotgun (WGS) entry which is preliminary data.</text>
</comment>
<dbReference type="AlphaFoldDB" id="A0AAD4EPI2"/>
<sequence>MQLKLALRTLATTAFATTALAMPSSPPAAAAAAAASARDNGMPAPPINYDIETTETDDIHWPRDDSSALLETRAPTKWQAAGGCRTDWGGNCLNKCKAEAPGKGNRVLHITSPTTVSMDLKDW</sequence>
<organism evidence="2 3">
    <name type="scientific">Staphylotrichum longicolle</name>
    <dbReference type="NCBI Taxonomy" id="669026"/>
    <lineage>
        <taxon>Eukaryota</taxon>
        <taxon>Fungi</taxon>
        <taxon>Dikarya</taxon>
        <taxon>Ascomycota</taxon>
        <taxon>Pezizomycotina</taxon>
        <taxon>Sordariomycetes</taxon>
        <taxon>Sordariomycetidae</taxon>
        <taxon>Sordariales</taxon>
        <taxon>Chaetomiaceae</taxon>
        <taxon>Staphylotrichum</taxon>
    </lineage>
</organism>
<evidence type="ECO:0000256" key="1">
    <source>
        <dbReference type="SAM" id="SignalP"/>
    </source>
</evidence>
<reference evidence="2" key="1">
    <citation type="submission" date="2023-02" db="EMBL/GenBank/DDBJ databases">
        <authorList>
            <person name="Palmer J.M."/>
        </authorList>
    </citation>
    <scope>NUCLEOTIDE SEQUENCE</scope>
    <source>
        <strain evidence="2">FW57</strain>
    </source>
</reference>
<accession>A0AAD4EPI2</accession>
<feature type="signal peptide" evidence="1">
    <location>
        <begin position="1"/>
        <end position="21"/>
    </location>
</feature>
<protein>
    <submittedName>
        <fullName evidence="2">Uncharacterized protein</fullName>
    </submittedName>
</protein>
<proteinExistence type="predicted"/>
<dbReference type="EMBL" id="JAHCVI010000005">
    <property type="protein sequence ID" value="KAG7284840.1"/>
    <property type="molecule type" value="Genomic_DNA"/>
</dbReference>
<keyword evidence="3" id="KW-1185">Reference proteome</keyword>
<evidence type="ECO:0000313" key="3">
    <source>
        <dbReference type="Proteomes" id="UP001197093"/>
    </source>
</evidence>
<name>A0AAD4EPI2_9PEZI</name>